<keyword evidence="11" id="KW-1185">Reference proteome</keyword>
<dbReference type="PROSITE" id="PS00595">
    <property type="entry name" value="AA_TRANSFER_CLASS_5"/>
    <property type="match status" value="1"/>
</dbReference>
<comment type="function">
    <text evidence="2 8">Catalyzes the removal of elemental sulfur and selenium atoms from L-cysteine, L-cystine, L-selenocysteine, and L-selenocystine to produce L-alanine.</text>
</comment>
<dbReference type="InterPro" id="IPR016454">
    <property type="entry name" value="Cysteine_dSase"/>
</dbReference>
<sequence length="414" mass="45569">MSTSISTLSSLQIKEIRNQFPVLNQKVNDYDLIYFDNAATTQKPKSVIQAIANYYEHDNANVHRGVHALSVRATEHYEEARAKVKRFINAHTTRECIFVRGTTEAINLVAQSFVAPKILPGEEILITHMEHHSNIVPWQMVCKKTGAKLEVAPISLTGEILLDEFAKKLNKNTKFVAINHVSNALGTINPVKEMIEMAHQYGAKVLLDGAQAVAHLPVDVQDLDCDFYAFSGHKMYGPTGIGVLWGREELLNGMSPYQGGGEMINYVTFEATEYAPLPQKYEAGTPNIAGAIGLGAAIDFLGSLDIEAIAAYEAQLLHYATAAVETIKGFNIIGTAKQKVPVISFIHGKIHAHDIGTILDSEGIAIRSGHHCTMPLMDFFEVSATSRISLSFYNTREEVDQCIIALKRAKEVFA</sequence>
<dbReference type="Pfam" id="PF00266">
    <property type="entry name" value="Aminotran_5"/>
    <property type="match status" value="1"/>
</dbReference>
<dbReference type="Gene3D" id="3.90.1150.10">
    <property type="entry name" value="Aspartate Aminotransferase, domain 1"/>
    <property type="match status" value="1"/>
</dbReference>
<dbReference type="EC" id="2.8.1.7" evidence="8"/>
<dbReference type="GO" id="GO:0030170">
    <property type="term" value="F:pyridoxal phosphate binding"/>
    <property type="evidence" value="ECO:0007669"/>
    <property type="project" value="UniProtKB-UniRule"/>
</dbReference>
<dbReference type="InterPro" id="IPR015424">
    <property type="entry name" value="PyrdxlP-dep_Trfase"/>
</dbReference>
<name>A0A098G9N3_9GAMM</name>
<keyword evidence="4 8" id="KW-0808">Transferase</keyword>
<protein>
    <recommendedName>
        <fullName evidence="8">Cysteine desulfurase</fullName>
        <ecNumber evidence="8">2.8.1.7</ecNumber>
    </recommendedName>
</protein>
<evidence type="ECO:0000313" key="11">
    <source>
        <dbReference type="Proteomes" id="UP000032430"/>
    </source>
</evidence>
<evidence type="ECO:0000256" key="8">
    <source>
        <dbReference type="RuleBase" id="RU004506"/>
    </source>
</evidence>
<dbReference type="HOGENOM" id="CLU_003433_2_5_6"/>
<dbReference type="PANTHER" id="PTHR43586:SF8">
    <property type="entry name" value="CYSTEINE DESULFURASE 1, CHLOROPLASTIC"/>
    <property type="match status" value="1"/>
</dbReference>
<proteinExistence type="inferred from homology"/>
<dbReference type="STRING" id="1212491.LFA_3372"/>
<dbReference type="NCBIfam" id="TIGR01979">
    <property type="entry name" value="sufS"/>
    <property type="match status" value="1"/>
</dbReference>
<accession>A0A098G9N3</accession>
<dbReference type="GO" id="GO:0031071">
    <property type="term" value="F:cysteine desulfurase activity"/>
    <property type="evidence" value="ECO:0007669"/>
    <property type="project" value="UniProtKB-UniRule"/>
</dbReference>
<dbReference type="OrthoDB" id="9808002at2"/>
<dbReference type="EMBL" id="LN614827">
    <property type="protein sequence ID" value="CEG58705.1"/>
    <property type="molecule type" value="Genomic_DNA"/>
</dbReference>
<dbReference type="Gene3D" id="3.40.640.10">
    <property type="entry name" value="Type I PLP-dependent aspartate aminotransferase-like (Major domain)"/>
    <property type="match status" value="1"/>
</dbReference>
<dbReference type="SUPFAM" id="SSF53383">
    <property type="entry name" value="PLP-dependent transferases"/>
    <property type="match status" value="1"/>
</dbReference>
<evidence type="ECO:0000256" key="3">
    <source>
        <dbReference type="ARBA" id="ARBA00010447"/>
    </source>
</evidence>
<dbReference type="KEGG" id="lfa:LFA_3372"/>
<dbReference type="AlphaFoldDB" id="A0A098G9N3"/>
<evidence type="ECO:0000256" key="2">
    <source>
        <dbReference type="ARBA" id="ARBA00002824"/>
    </source>
</evidence>
<dbReference type="Proteomes" id="UP000032430">
    <property type="component" value="Chromosome I"/>
</dbReference>
<reference evidence="11" key="1">
    <citation type="submission" date="2014-09" db="EMBL/GenBank/DDBJ databases">
        <authorList>
            <person name="Gomez-Valero L."/>
        </authorList>
    </citation>
    <scope>NUCLEOTIDE SEQUENCE [LARGE SCALE GENOMIC DNA]</scope>
    <source>
        <strain evidence="11">ATCC700992</strain>
    </source>
</reference>
<keyword evidence="10" id="KW-0456">Lyase</keyword>
<evidence type="ECO:0000256" key="1">
    <source>
        <dbReference type="ARBA" id="ARBA00001933"/>
    </source>
</evidence>
<comment type="cofactor">
    <cofactor evidence="1 7">
        <name>pyridoxal 5'-phosphate</name>
        <dbReference type="ChEBI" id="CHEBI:597326"/>
    </cofactor>
</comment>
<dbReference type="InterPro" id="IPR010970">
    <property type="entry name" value="Cys_dSase_SufS"/>
</dbReference>
<comment type="catalytic activity">
    <reaction evidence="6 8">
        <text>(sulfur carrier)-H + L-cysteine = (sulfur carrier)-SH + L-alanine</text>
        <dbReference type="Rhea" id="RHEA:43892"/>
        <dbReference type="Rhea" id="RHEA-COMP:14737"/>
        <dbReference type="Rhea" id="RHEA-COMP:14739"/>
        <dbReference type="ChEBI" id="CHEBI:29917"/>
        <dbReference type="ChEBI" id="CHEBI:35235"/>
        <dbReference type="ChEBI" id="CHEBI:57972"/>
        <dbReference type="ChEBI" id="CHEBI:64428"/>
        <dbReference type="EC" id="2.8.1.7"/>
    </reaction>
</comment>
<dbReference type="RefSeq" id="WP_045096963.1">
    <property type="nucleotide sequence ID" value="NZ_LN614827.1"/>
</dbReference>
<feature type="domain" description="Aminotransferase class V" evidence="9">
    <location>
        <begin position="33"/>
        <end position="401"/>
    </location>
</feature>
<dbReference type="InterPro" id="IPR015421">
    <property type="entry name" value="PyrdxlP-dep_Trfase_major"/>
</dbReference>
<evidence type="ECO:0000256" key="7">
    <source>
        <dbReference type="RuleBase" id="RU004504"/>
    </source>
</evidence>
<comment type="similarity">
    <text evidence="3 8">Belongs to the class-V pyridoxal-phosphate-dependent aminotransferase family. Csd subfamily.</text>
</comment>
<dbReference type="GO" id="GO:0016829">
    <property type="term" value="F:lyase activity"/>
    <property type="evidence" value="ECO:0007669"/>
    <property type="project" value="UniProtKB-KW"/>
</dbReference>
<dbReference type="InterPro" id="IPR020578">
    <property type="entry name" value="Aminotrans_V_PyrdxlP_BS"/>
</dbReference>
<dbReference type="PANTHER" id="PTHR43586">
    <property type="entry name" value="CYSTEINE DESULFURASE"/>
    <property type="match status" value="1"/>
</dbReference>
<evidence type="ECO:0000313" key="10">
    <source>
        <dbReference type="EMBL" id="CEG58705.1"/>
    </source>
</evidence>
<evidence type="ECO:0000256" key="4">
    <source>
        <dbReference type="ARBA" id="ARBA00022679"/>
    </source>
</evidence>
<keyword evidence="5 8" id="KW-0663">Pyridoxal phosphate</keyword>
<evidence type="ECO:0000256" key="6">
    <source>
        <dbReference type="ARBA" id="ARBA00050776"/>
    </source>
</evidence>
<dbReference type="GO" id="GO:0006534">
    <property type="term" value="P:cysteine metabolic process"/>
    <property type="evidence" value="ECO:0007669"/>
    <property type="project" value="UniProtKB-UniRule"/>
</dbReference>
<gene>
    <name evidence="10" type="primary">sufS</name>
    <name evidence="10" type="ORF">LFA_3372</name>
</gene>
<evidence type="ECO:0000259" key="9">
    <source>
        <dbReference type="Pfam" id="PF00266"/>
    </source>
</evidence>
<evidence type="ECO:0000256" key="5">
    <source>
        <dbReference type="ARBA" id="ARBA00022898"/>
    </source>
</evidence>
<dbReference type="PIRSF" id="PIRSF005572">
    <property type="entry name" value="NifS"/>
    <property type="match status" value="1"/>
</dbReference>
<dbReference type="CDD" id="cd06453">
    <property type="entry name" value="SufS_like"/>
    <property type="match status" value="1"/>
</dbReference>
<dbReference type="InterPro" id="IPR000192">
    <property type="entry name" value="Aminotrans_V_dom"/>
</dbReference>
<dbReference type="InterPro" id="IPR015422">
    <property type="entry name" value="PyrdxlP-dep_Trfase_small"/>
</dbReference>
<organism evidence="10 11">
    <name type="scientific">Legionella fallonii LLAP-10</name>
    <dbReference type="NCBI Taxonomy" id="1212491"/>
    <lineage>
        <taxon>Bacteria</taxon>
        <taxon>Pseudomonadati</taxon>
        <taxon>Pseudomonadota</taxon>
        <taxon>Gammaproteobacteria</taxon>
        <taxon>Legionellales</taxon>
        <taxon>Legionellaceae</taxon>
        <taxon>Legionella</taxon>
    </lineage>
</organism>